<dbReference type="CDD" id="cd03789">
    <property type="entry name" value="GT9_LPS_heptosyltransferase"/>
    <property type="match status" value="1"/>
</dbReference>
<dbReference type="InterPro" id="IPR002201">
    <property type="entry name" value="Glyco_trans_9"/>
</dbReference>
<name>A0AA37QBK8_9BACT</name>
<reference evidence="3" key="1">
    <citation type="submission" date="2022-08" db="EMBL/GenBank/DDBJ databases">
        <title>Draft genome sequencing of Roseisolibacter agri AW1220.</title>
        <authorList>
            <person name="Tobiishi Y."/>
            <person name="Tonouchi A."/>
        </authorList>
    </citation>
    <scope>NUCLEOTIDE SEQUENCE</scope>
    <source>
        <strain evidence="3">AW1220</strain>
    </source>
</reference>
<dbReference type="Proteomes" id="UP001161325">
    <property type="component" value="Unassembled WGS sequence"/>
</dbReference>
<dbReference type="PANTHER" id="PTHR30160">
    <property type="entry name" value="TETRAACYLDISACCHARIDE 4'-KINASE-RELATED"/>
    <property type="match status" value="1"/>
</dbReference>
<dbReference type="SUPFAM" id="SSF53756">
    <property type="entry name" value="UDP-Glycosyltransferase/glycogen phosphorylase"/>
    <property type="match status" value="1"/>
</dbReference>
<dbReference type="AlphaFoldDB" id="A0AA37QBK8"/>
<accession>A0AA37QBK8</accession>
<keyword evidence="2 3" id="KW-0808">Transferase</keyword>
<dbReference type="EMBL" id="BRXS01000009">
    <property type="protein sequence ID" value="GLC28327.1"/>
    <property type="molecule type" value="Genomic_DNA"/>
</dbReference>
<evidence type="ECO:0000313" key="3">
    <source>
        <dbReference type="EMBL" id="GLC28327.1"/>
    </source>
</evidence>
<dbReference type="GO" id="GO:0008713">
    <property type="term" value="F:ADP-heptose-lipopolysaccharide heptosyltransferase activity"/>
    <property type="evidence" value="ECO:0007669"/>
    <property type="project" value="TreeGrafter"/>
</dbReference>
<dbReference type="Gene3D" id="3.40.50.2000">
    <property type="entry name" value="Glycogen Phosphorylase B"/>
    <property type="match status" value="2"/>
</dbReference>
<proteinExistence type="predicted"/>
<comment type="caution">
    <text evidence="3">The sequence shown here is derived from an EMBL/GenBank/DDBJ whole genome shotgun (WGS) entry which is preliminary data.</text>
</comment>
<evidence type="ECO:0000256" key="1">
    <source>
        <dbReference type="ARBA" id="ARBA00022676"/>
    </source>
</evidence>
<sequence>MSGRPEGRRVCLVLLTGLGDVVHGLPIANALKDSGYARHLTWVAEPMPASILAHHPSVDDLVEYRRRDGVAGVRALRTALAARRRADGPFDLTINLNVYFKSVWPVLFSGARHRLGFDRGRAKDGIWLATNDMVPPRPRAHTQDMFLEFLAHLGVPHHAPHAPEDWRITFSDAERAAQAAWMAERTGRPIAAIVPASANARKDWPAERWARVADALHADFGYEVALVGGPGGRETAIAREVAERATVPVTWAMGDGVRRVAWILERSALVLAPDTGPLHIARALGVPVIGLFGHTNPWRVGPYRAWQELWVDAYTEAGTEPDPSRFDPPADDRMQTITVDQVVERIGRARSPNGGGR</sequence>
<keyword evidence="1" id="KW-0328">Glycosyltransferase</keyword>
<dbReference type="RefSeq" id="WP_284352726.1">
    <property type="nucleotide sequence ID" value="NZ_BRXS01000009.1"/>
</dbReference>
<dbReference type="Pfam" id="PF01075">
    <property type="entry name" value="Glyco_transf_9"/>
    <property type="match status" value="1"/>
</dbReference>
<dbReference type="GO" id="GO:0009244">
    <property type="term" value="P:lipopolysaccharide core region biosynthetic process"/>
    <property type="evidence" value="ECO:0007669"/>
    <property type="project" value="TreeGrafter"/>
</dbReference>
<dbReference type="PANTHER" id="PTHR30160:SF21">
    <property type="entry name" value="LIPOPOLYSACCHARIDE CORE HEPTOSYLTRANSFERASE OPSX"/>
    <property type="match status" value="1"/>
</dbReference>
<evidence type="ECO:0000256" key="2">
    <source>
        <dbReference type="ARBA" id="ARBA00022679"/>
    </source>
</evidence>
<evidence type="ECO:0000313" key="4">
    <source>
        <dbReference type="Proteomes" id="UP001161325"/>
    </source>
</evidence>
<dbReference type="InterPro" id="IPR051199">
    <property type="entry name" value="LPS_LOS_Heptosyltrfase"/>
</dbReference>
<keyword evidence="4" id="KW-1185">Reference proteome</keyword>
<protein>
    <submittedName>
        <fullName evidence="3">Glycosyl transferase</fullName>
    </submittedName>
</protein>
<organism evidence="3 4">
    <name type="scientific">Roseisolibacter agri</name>
    <dbReference type="NCBI Taxonomy" id="2014610"/>
    <lineage>
        <taxon>Bacteria</taxon>
        <taxon>Pseudomonadati</taxon>
        <taxon>Gemmatimonadota</taxon>
        <taxon>Gemmatimonadia</taxon>
        <taxon>Gemmatimonadales</taxon>
        <taxon>Gemmatimonadaceae</taxon>
        <taxon>Roseisolibacter</taxon>
    </lineage>
</organism>
<dbReference type="GO" id="GO:0005829">
    <property type="term" value="C:cytosol"/>
    <property type="evidence" value="ECO:0007669"/>
    <property type="project" value="TreeGrafter"/>
</dbReference>
<gene>
    <name evidence="3" type="primary">waaC</name>
    <name evidence="3" type="ORF">rosag_48400</name>
</gene>